<feature type="compositionally biased region" description="Polar residues" evidence="2">
    <location>
        <begin position="143"/>
        <end position="153"/>
    </location>
</feature>
<reference evidence="3" key="1">
    <citation type="submission" date="2021-01" db="EMBL/GenBank/DDBJ databases">
        <authorList>
            <person name="Corre E."/>
            <person name="Pelletier E."/>
            <person name="Niang G."/>
            <person name="Scheremetjew M."/>
            <person name="Finn R."/>
            <person name="Kale V."/>
            <person name="Holt S."/>
            <person name="Cochrane G."/>
            <person name="Meng A."/>
            <person name="Brown T."/>
            <person name="Cohen L."/>
        </authorList>
    </citation>
    <scope>NUCLEOTIDE SEQUENCE</scope>
    <source>
        <strain evidence="3">CCMP722</strain>
    </source>
</reference>
<dbReference type="Pfam" id="PF02493">
    <property type="entry name" value="MORN"/>
    <property type="match status" value="6"/>
</dbReference>
<dbReference type="EMBL" id="HBFA01001418">
    <property type="protein sequence ID" value="CAD8648673.1"/>
    <property type="molecule type" value="Transcribed_RNA"/>
</dbReference>
<sequence length="455" mass="51121">MVAIQDTRVKVGGRPDSVDTQHNSRYVDTSYEEENSPHQYRPSTSANPETRNGASGSYRPSSVGQTRPVTHDGSYQNSRMKKEANLSAFTYVPPRKVFAKFIPPSARYPEVEMPNRTIMLRASLPPSVIQSRQPKPSKHIKQSTRFSGQSHQGEVSGKNGGKFQGDVLAGRPHGHGQYWVPSGSSMRIQYEGEWVQGMREGYGSMYYWTGETYHGDFVHNKRHGYGRMEYKCGDVYEGQFNKDRKHGMGTQYYANGDCFVGFFINDQREGLGTMYWLSRAKKYEGEWQDDRPCVGSIRAMTEEEEEQLSRERCTTVPISKPLPEPKTKLPLPKLTLQAPSQVVFGQAVDVRNSRFSAAGKDGKPQRVAQRLSGTLDNSTMQRLRHSFIALAGGDGPQSFVRPAKIGEVCVLAGLDPAAPEAPVLLRELHEHSRRDGRLTFDDFLSVLTNFRCLLE</sequence>
<dbReference type="GO" id="GO:0016020">
    <property type="term" value="C:membrane"/>
    <property type="evidence" value="ECO:0007669"/>
    <property type="project" value="UniProtKB-ARBA"/>
</dbReference>
<name>A0A7S0QUC4_9CHLO</name>
<evidence type="ECO:0008006" key="4">
    <source>
        <dbReference type="Google" id="ProtNLM"/>
    </source>
</evidence>
<dbReference type="InterPro" id="IPR003409">
    <property type="entry name" value="MORN"/>
</dbReference>
<dbReference type="PANTHER" id="PTHR43215:SF14">
    <property type="entry name" value="RADIAL SPOKE HEAD 1 HOMOLOG"/>
    <property type="match status" value="1"/>
</dbReference>
<proteinExistence type="predicted"/>
<protein>
    <recommendedName>
        <fullName evidence="4">EF-hand domain-containing protein</fullName>
    </recommendedName>
</protein>
<feature type="compositionally biased region" description="Polar residues" evidence="2">
    <location>
        <begin position="37"/>
        <end position="78"/>
    </location>
</feature>
<feature type="region of interest" description="Disordered" evidence="2">
    <location>
        <begin position="128"/>
        <end position="158"/>
    </location>
</feature>
<feature type="compositionally biased region" description="Polar residues" evidence="2">
    <location>
        <begin position="18"/>
        <end position="27"/>
    </location>
</feature>
<evidence type="ECO:0000256" key="2">
    <source>
        <dbReference type="SAM" id="MobiDB-lite"/>
    </source>
</evidence>
<dbReference type="Gene3D" id="2.20.110.10">
    <property type="entry name" value="Histone H3 K4-specific methyltransferase SET7/9 N-terminal domain"/>
    <property type="match status" value="2"/>
</dbReference>
<gene>
    <name evidence="3" type="ORF">POBO1169_LOCUS679</name>
</gene>
<evidence type="ECO:0000256" key="1">
    <source>
        <dbReference type="ARBA" id="ARBA00022737"/>
    </source>
</evidence>
<dbReference type="PANTHER" id="PTHR43215">
    <property type="entry name" value="RADIAL SPOKE HEAD 1 HOMOLOG"/>
    <property type="match status" value="1"/>
</dbReference>
<keyword evidence="1" id="KW-0677">Repeat</keyword>
<dbReference type="SUPFAM" id="SSF82185">
    <property type="entry name" value="Histone H3 K4-specific methyltransferase SET7/9 N-terminal domain"/>
    <property type="match status" value="1"/>
</dbReference>
<organism evidence="3">
    <name type="scientific">Pyramimonas obovata</name>
    <dbReference type="NCBI Taxonomy" id="1411642"/>
    <lineage>
        <taxon>Eukaryota</taxon>
        <taxon>Viridiplantae</taxon>
        <taxon>Chlorophyta</taxon>
        <taxon>Pyramimonadophyceae</taxon>
        <taxon>Pyramimonadales</taxon>
        <taxon>Pyramimonadaceae</taxon>
        <taxon>Pyramimonas</taxon>
        <taxon>Pyramimonas incertae sedis</taxon>
    </lineage>
</organism>
<accession>A0A7S0QUC4</accession>
<dbReference type="SMART" id="SM00698">
    <property type="entry name" value="MORN"/>
    <property type="match status" value="5"/>
</dbReference>
<feature type="region of interest" description="Disordered" evidence="2">
    <location>
        <begin position="1"/>
        <end position="79"/>
    </location>
</feature>
<evidence type="ECO:0000313" key="3">
    <source>
        <dbReference type="EMBL" id="CAD8648673.1"/>
    </source>
</evidence>
<dbReference type="AlphaFoldDB" id="A0A7S0QUC4"/>